<keyword evidence="3" id="KW-1185">Reference proteome</keyword>
<name>A0A1G7UXI7_9ACTN</name>
<dbReference type="STRING" id="504805.SAMN05421505_10519"/>
<feature type="region of interest" description="Disordered" evidence="1">
    <location>
        <begin position="50"/>
        <end position="78"/>
    </location>
</feature>
<gene>
    <name evidence="2" type="ORF">SAMN05421505_10519</name>
</gene>
<dbReference type="EMBL" id="FNCN01000005">
    <property type="protein sequence ID" value="SDG52262.1"/>
    <property type="molecule type" value="Genomic_DNA"/>
</dbReference>
<evidence type="ECO:0000313" key="3">
    <source>
        <dbReference type="Proteomes" id="UP000198923"/>
    </source>
</evidence>
<evidence type="ECO:0000256" key="1">
    <source>
        <dbReference type="SAM" id="MobiDB-lite"/>
    </source>
</evidence>
<evidence type="ECO:0000313" key="2">
    <source>
        <dbReference type="EMBL" id="SDG52262.1"/>
    </source>
</evidence>
<reference evidence="2 3" key="1">
    <citation type="submission" date="2016-10" db="EMBL/GenBank/DDBJ databases">
        <authorList>
            <person name="de Groot N.N."/>
        </authorList>
    </citation>
    <scope>NUCLEOTIDE SEQUENCE [LARGE SCALE GENOMIC DNA]</scope>
    <source>
        <strain evidence="2 3">CPCC 201354</strain>
    </source>
</reference>
<dbReference type="AlphaFoldDB" id="A0A1G7UXI7"/>
<proteinExistence type="predicted"/>
<dbReference type="Proteomes" id="UP000198923">
    <property type="component" value="Unassembled WGS sequence"/>
</dbReference>
<sequence length="121" mass="12221">MVNLRRKQFIVIDVMKVVERRRMPVKSAAMRGYGTVLAVAGVFLAGRGGGGDVSAPAAPETRGGATPVASSAAGGDTGSSAGGAGFVEVLSALSADGPAATFLEYGDMAHWRSLGIVTTRP</sequence>
<accession>A0A1G7UXI7</accession>
<organism evidence="2 3">
    <name type="scientific">Sinosporangium album</name>
    <dbReference type="NCBI Taxonomy" id="504805"/>
    <lineage>
        <taxon>Bacteria</taxon>
        <taxon>Bacillati</taxon>
        <taxon>Actinomycetota</taxon>
        <taxon>Actinomycetes</taxon>
        <taxon>Streptosporangiales</taxon>
        <taxon>Streptosporangiaceae</taxon>
        <taxon>Sinosporangium</taxon>
    </lineage>
</organism>
<protein>
    <submittedName>
        <fullName evidence="2">Uncharacterized protein</fullName>
    </submittedName>
</protein>